<gene>
    <name evidence="2" type="ORF">RCOM_0373660</name>
</gene>
<evidence type="ECO:0000313" key="3">
    <source>
        <dbReference type="Proteomes" id="UP000008311"/>
    </source>
</evidence>
<reference evidence="3" key="1">
    <citation type="journal article" date="2010" name="Nat. Biotechnol.">
        <title>Draft genome sequence of the oilseed species Ricinus communis.</title>
        <authorList>
            <person name="Chan A.P."/>
            <person name="Crabtree J."/>
            <person name="Zhao Q."/>
            <person name="Lorenzi H."/>
            <person name="Orvis J."/>
            <person name="Puiu D."/>
            <person name="Melake-Berhan A."/>
            <person name="Jones K.M."/>
            <person name="Redman J."/>
            <person name="Chen G."/>
            <person name="Cahoon E.B."/>
            <person name="Gedil M."/>
            <person name="Stanke M."/>
            <person name="Haas B.J."/>
            <person name="Wortman J.R."/>
            <person name="Fraser-Liggett C.M."/>
            <person name="Ravel J."/>
            <person name="Rabinowicz P.D."/>
        </authorList>
    </citation>
    <scope>NUCLEOTIDE SEQUENCE [LARGE SCALE GENOMIC DNA]</scope>
    <source>
        <strain evidence="3">cv. Hale</strain>
    </source>
</reference>
<dbReference type="Proteomes" id="UP000008311">
    <property type="component" value="Unassembled WGS sequence"/>
</dbReference>
<protein>
    <submittedName>
        <fullName evidence="2">Uncharacterized protein</fullName>
    </submittedName>
</protein>
<feature type="region of interest" description="Disordered" evidence="1">
    <location>
        <begin position="32"/>
        <end position="52"/>
    </location>
</feature>
<name>B9T1F7_RICCO</name>
<dbReference type="AlphaFoldDB" id="B9T1F7"/>
<dbReference type="EMBL" id="EQ974338">
    <property type="protein sequence ID" value="EEF30309.1"/>
    <property type="molecule type" value="Genomic_DNA"/>
</dbReference>
<dbReference type="PANTHER" id="PTHR33983">
    <property type="entry name" value="OS07G0185900 PROTEIN"/>
    <property type="match status" value="1"/>
</dbReference>
<dbReference type="eggNOG" id="ENOG502SD43">
    <property type="taxonomic scope" value="Eukaryota"/>
</dbReference>
<feature type="compositionally biased region" description="Basic and acidic residues" evidence="1">
    <location>
        <begin position="36"/>
        <end position="45"/>
    </location>
</feature>
<accession>B9T1F7</accession>
<dbReference type="STRING" id="3988.B9T1F7"/>
<evidence type="ECO:0000313" key="2">
    <source>
        <dbReference type="EMBL" id="EEF30309.1"/>
    </source>
</evidence>
<evidence type="ECO:0000256" key="1">
    <source>
        <dbReference type="SAM" id="MobiDB-lite"/>
    </source>
</evidence>
<dbReference type="PANTHER" id="PTHR33983:SF16">
    <property type="match status" value="1"/>
</dbReference>
<sequence length="84" mass="9271">MGKYVELLDALRIAGRFYSHCPQTARMYYHPPAASSDDHHQHDYAHNAGGVSHASLQDPTRISSCGLKAAKGFDVTDLIFHSVM</sequence>
<proteinExistence type="predicted"/>
<keyword evidence="3" id="KW-1185">Reference proteome</keyword>
<organism evidence="2 3">
    <name type="scientific">Ricinus communis</name>
    <name type="common">Castor bean</name>
    <dbReference type="NCBI Taxonomy" id="3988"/>
    <lineage>
        <taxon>Eukaryota</taxon>
        <taxon>Viridiplantae</taxon>
        <taxon>Streptophyta</taxon>
        <taxon>Embryophyta</taxon>
        <taxon>Tracheophyta</taxon>
        <taxon>Spermatophyta</taxon>
        <taxon>Magnoliopsida</taxon>
        <taxon>eudicotyledons</taxon>
        <taxon>Gunneridae</taxon>
        <taxon>Pentapetalae</taxon>
        <taxon>rosids</taxon>
        <taxon>fabids</taxon>
        <taxon>Malpighiales</taxon>
        <taxon>Euphorbiaceae</taxon>
        <taxon>Acalyphoideae</taxon>
        <taxon>Acalypheae</taxon>
        <taxon>Ricinus</taxon>
    </lineage>
</organism>
<dbReference type="InParanoid" id="B9T1F7"/>